<dbReference type="OrthoDB" id="10262874at2759"/>
<accession>A0A9P0FDU9</accession>
<proteinExistence type="predicted"/>
<sequence length="223" mass="25624">MSELSLKEEESPLINTPSADNFYGDDNDQGDNDDEDINAEEEEENSEEHESEEHEPEEMQEYLDTIDLNQQEEEDEPYVFSIFDILDKPRILPDPVDLTFEHLKKIEEELGLIKLCWPKIESLEFPKAYLENVQKEKVLLAYTENFRRQFFLQFPNRKPLFLAAVNECGMQLANLELEIRRSPSSNMLMQLRSICSSGQQISCGGRNLAAQGGGDATVRTVDN</sequence>
<keyword evidence="3" id="KW-1185">Reference proteome</keyword>
<feature type="compositionally biased region" description="Basic and acidic residues" evidence="1">
    <location>
        <begin position="1"/>
        <end position="10"/>
    </location>
</feature>
<dbReference type="GO" id="GO:0030317">
    <property type="term" value="P:flagellated sperm motility"/>
    <property type="evidence" value="ECO:0007669"/>
    <property type="project" value="TreeGrafter"/>
</dbReference>
<organism evidence="2 3">
    <name type="scientific">Brassicogethes aeneus</name>
    <name type="common">Rape pollen beetle</name>
    <name type="synonym">Meligethes aeneus</name>
    <dbReference type="NCBI Taxonomy" id="1431903"/>
    <lineage>
        <taxon>Eukaryota</taxon>
        <taxon>Metazoa</taxon>
        <taxon>Ecdysozoa</taxon>
        <taxon>Arthropoda</taxon>
        <taxon>Hexapoda</taxon>
        <taxon>Insecta</taxon>
        <taxon>Pterygota</taxon>
        <taxon>Neoptera</taxon>
        <taxon>Endopterygota</taxon>
        <taxon>Coleoptera</taxon>
        <taxon>Polyphaga</taxon>
        <taxon>Cucujiformia</taxon>
        <taxon>Nitidulidae</taxon>
        <taxon>Meligethinae</taxon>
        <taxon>Brassicogethes</taxon>
    </lineage>
</organism>
<dbReference type="InterPro" id="IPR033551">
    <property type="entry name" value="DRC7/lobo"/>
</dbReference>
<feature type="compositionally biased region" description="Acidic residues" evidence="1">
    <location>
        <begin position="23"/>
        <end position="59"/>
    </location>
</feature>
<dbReference type="AlphaFoldDB" id="A0A9P0FDU9"/>
<evidence type="ECO:0000313" key="3">
    <source>
        <dbReference type="Proteomes" id="UP001154078"/>
    </source>
</evidence>
<protein>
    <submittedName>
        <fullName evidence="2">Uncharacterized protein</fullName>
    </submittedName>
</protein>
<name>A0A9P0FDU9_BRAAE</name>
<dbReference type="PANTHER" id="PTHR35249:SF2">
    <property type="entry name" value="DYNEIN REGULATORY COMPLEX SUBUNIT 7"/>
    <property type="match status" value="1"/>
</dbReference>
<evidence type="ECO:0000313" key="2">
    <source>
        <dbReference type="EMBL" id="CAH0551834.1"/>
    </source>
</evidence>
<reference evidence="2" key="1">
    <citation type="submission" date="2021-12" db="EMBL/GenBank/DDBJ databases">
        <authorList>
            <person name="King R."/>
        </authorList>
    </citation>
    <scope>NUCLEOTIDE SEQUENCE</scope>
</reference>
<feature type="region of interest" description="Disordered" evidence="1">
    <location>
        <begin position="1"/>
        <end position="59"/>
    </location>
</feature>
<gene>
    <name evidence="2" type="ORF">MELIAE_LOCUS4361</name>
</gene>
<dbReference type="Proteomes" id="UP001154078">
    <property type="component" value="Chromosome 2"/>
</dbReference>
<evidence type="ECO:0000256" key="1">
    <source>
        <dbReference type="SAM" id="MobiDB-lite"/>
    </source>
</evidence>
<dbReference type="EMBL" id="OV121133">
    <property type="protein sequence ID" value="CAH0551834.1"/>
    <property type="molecule type" value="Genomic_DNA"/>
</dbReference>
<dbReference type="GO" id="GO:0031514">
    <property type="term" value="C:motile cilium"/>
    <property type="evidence" value="ECO:0007669"/>
    <property type="project" value="TreeGrafter"/>
</dbReference>
<dbReference type="PANTHER" id="PTHR35249">
    <property type="entry name" value="DYNEIN REGULATORY COMPLEX SUBUNIT 7"/>
    <property type="match status" value="1"/>
</dbReference>